<reference evidence="9 10" key="1">
    <citation type="journal article" date="2018" name="Biotechnol. Biofuels">
        <title>Integrative visual omics of the white-rot fungus Polyporus brumalis exposes the biotechnological potential of its oxidative enzymes for delignifying raw plant biomass.</title>
        <authorList>
            <person name="Miyauchi S."/>
            <person name="Rancon A."/>
            <person name="Drula E."/>
            <person name="Hage H."/>
            <person name="Chaduli D."/>
            <person name="Favel A."/>
            <person name="Grisel S."/>
            <person name="Henrissat B."/>
            <person name="Herpoel-Gimbert I."/>
            <person name="Ruiz-Duenas F.J."/>
            <person name="Chevret D."/>
            <person name="Hainaut M."/>
            <person name="Lin J."/>
            <person name="Wang M."/>
            <person name="Pangilinan J."/>
            <person name="Lipzen A."/>
            <person name="Lesage-Meessen L."/>
            <person name="Navarro D."/>
            <person name="Riley R."/>
            <person name="Grigoriev I.V."/>
            <person name="Zhou S."/>
            <person name="Raouche S."/>
            <person name="Rosso M.N."/>
        </authorList>
    </citation>
    <scope>NUCLEOTIDE SEQUENCE [LARGE SCALE GENOMIC DNA]</scope>
    <source>
        <strain evidence="9 10">BRFM 1820</strain>
    </source>
</reference>
<dbReference type="Gene3D" id="3.20.20.100">
    <property type="entry name" value="NADP-dependent oxidoreductase domain"/>
    <property type="match status" value="1"/>
</dbReference>
<dbReference type="InterPro" id="IPR020471">
    <property type="entry name" value="AKR"/>
</dbReference>
<dbReference type="InterPro" id="IPR044494">
    <property type="entry name" value="AKR3C2/3"/>
</dbReference>
<evidence type="ECO:0000313" key="10">
    <source>
        <dbReference type="Proteomes" id="UP000256964"/>
    </source>
</evidence>
<dbReference type="Proteomes" id="UP000256964">
    <property type="component" value="Unassembled WGS sequence"/>
</dbReference>
<dbReference type="PROSITE" id="PS00062">
    <property type="entry name" value="ALDOKETO_REDUCTASE_2"/>
    <property type="match status" value="1"/>
</dbReference>
<dbReference type="GO" id="GO:0016652">
    <property type="term" value="F:oxidoreductase activity, acting on NAD(P)H as acceptor"/>
    <property type="evidence" value="ECO:0007669"/>
    <property type="project" value="InterPro"/>
</dbReference>
<dbReference type="CDD" id="cd19120">
    <property type="entry name" value="AKR_AKR3C2-3"/>
    <property type="match status" value="1"/>
</dbReference>
<feature type="transmembrane region" description="Helical" evidence="7">
    <location>
        <begin position="286"/>
        <end position="310"/>
    </location>
</feature>
<dbReference type="PANTHER" id="PTHR43827:SF3">
    <property type="entry name" value="NADP-DEPENDENT OXIDOREDUCTASE DOMAIN-CONTAINING PROTEIN"/>
    <property type="match status" value="1"/>
</dbReference>
<keyword evidence="10" id="KW-1185">Reference proteome</keyword>
<keyword evidence="7" id="KW-0472">Membrane</keyword>
<feature type="domain" description="NADP-dependent oxidoreductase" evidence="8">
    <location>
        <begin position="209"/>
        <end position="269"/>
    </location>
</feature>
<dbReference type="STRING" id="139420.A0A371CMV4"/>
<dbReference type="OrthoDB" id="416253at2759"/>
<dbReference type="Pfam" id="PF00248">
    <property type="entry name" value="Aldo_ket_red"/>
    <property type="match status" value="2"/>
</dbReference>
<dbReference type="InterPro" id="IPR036812">
    <property type="entry name" value="NAD(P)_OxRdtase_dom_sf"/>
</dbReference>
<evidence type="ECO:0000256" key="1">
    <source>
        <dbReference type="ARBA" id="ARBA00007905"/>
    </source>
</evidence>
<dbReference type="EMBL" id="KZ857506">
    <property type="protein sequence ID" value="RDX41620.1"/>
    <property type="molecule type" value="Genomic_DNA"/>
</dbReference>
<gene>
    <name evidence="9" type="ORF">OH76DRAFT_187857</name>
</gene>
<evidence type="ECO:0000256" key="2">
    <source>
        <dbReference type="ARBA" id="ARBA00022857"/>
    </source>
</evidence>
<evidence type="ECO:0000313" key="9">
    <source>
        <dbReference type="EMBL" id="RDX41620.1"/>
    </source>
</evidence>
<evidence type="ECO:0000256" key="6">
    <source>
        <dbReference type="PIRSR" id="PIRSR000097-3"/>
    </source>
</evidence>
<dbReference type="SUPFAM" id="SSF51430">
    <property type="entry name" value="NAD(P)-linked oxidoreductase"/>
    <property type="match status" value="1"/>
</dbReference>
<evidence type="ECO:0000259" key="8">
    <source>
        <dbReference type="Pfam" id="PF00248"/>
    </source>
</evidence>
<dbReference type="GO" id="GO:0016616">
    <property type="term" value="F:oxidoreductase activity, acting on the CH-OH group of donors, NAD or NADP as acceptor"/>
    <property type="evidence" value="ECO:0007669"/>
    <property type="project" value="UniProtKB-ARBA"/>
</dbReference>
<dbReference type="FunFam" id="3.20.20.100:FF:000002">
    <property type="entry name" value="2,5-diketo-D-gluconic acid reductase A"/>
    <property type="match status" value="1"/>
</dbReference>
<dbReference type="InterPro" id="IPR018170">
    <property type="entry name" value="Aldo/ket_reductase_CS"/>
</dbReference>
<evidence type="ECO:0000256" key="7">
    <source>
        <dbReference type="SAM" id="Phobius"/>
    </source>
</evidence>
<keyword evidence="3" id="KW-0560">Oxidoreductase</keyword>
<feature type="binding site" evidence="5">
    <location>
        <position position="112"/>
    </location>
    <ligand>
        <name>substrate</name>
    </ligand>
</feature>
<dbReference type="PRINTS" id="PR00069">
    <property type="entry name" value="ALDKETRDTASE"/>
</dbReference>
<keyword evidence="7" id="KW-1133">Transmembrane helix</keyword>
<dbReference type="InterPro" id="IPR023210">
    <property type="entry name" value="NADP_OxRdtase_dom"/>
</dbReference>
<name>A0A371CMV4_9APHY</name>
<evidence type="ECO:0000256" key="4">
    <source>
        <dbReference type="PIRSR" id="PIRSR000097-1"/>
    </source>
</evidence>
<dbReference type="PANTHER" id="PTHR43827">
    <property type="entry name" value="2,5-DIKETO-D-GLUCONIC ACID REDUCTASE"/>
    <property type="match status" value="1"/>
</dbReference>
<keyword evidence="7" id="KW-0812">Transmembrane</keyword>
<sequence length="312" mass="34088">MPWDLIKLNDAGSCAGTSIPSVAYGTWRLGSGDQSVDYVDEAISVGFSHIDTAQGYGNEAEAGKAIRESGLARKDIYITTKFSNRDGLTIEEAIQSSLKKLGVDYVDLYLIHWPEYAQPDIPTAWAVMEKLKAQGLTKSIGVSNFEIPHLETLINSAKVYPAANQIQIHAYNFHDQLPLIEFGRKYGIVSEGYSPLIPITRMPGGPIDKPLNEISSRLNAKPEQVLLAWAKSKGVVVVTSTTKKERMEGYIAAGDLHLTVEDIAAIDEAGNQGARQQTARTFIRRAVFMCAVAAIALACVSLSMDVFLAYKY</sequence>
<keyword evidence="2" id="KW-0521">NADP</keyword>
<protein>
    <submittedName>
        <fullName evidence="9">Aldo/keto reductase</fullName>
    </submittedName>
</protein>
<proteinExistence type="inferred from homology"/>
<comment type="similarity">
    <text evidence="1">Belongs to the aldo/keto reductase family.</text>
</comment>
<organism evidence="9 10">
    <name type="scientific">Lentinus brumalis</name>
    <dbReference type="NCBI Taxonomy" id="2498619"/>
    <lineage>
        <taxon>Eukaryota</taxon>
        <taxon>Fungi</taxon>
        <taxon>Dikarya</taxon>
        <taxon>Basidiomycota</taxon>
        <taxon>Agaricomycotina</taxon>
        <taxon>Agaricomycetes</taxon>
        <taxon>Polyporales</taxon>
        <taxon>Polyporaceae</taxon>
        <taxon>Lentinus</taxon>
    </lineage>
</organism>
<dbReference type="PIRSF" id="PIRSF000097">
    <property type="entry name" value="AKR"/>
    <property type="match status" value="1"/>
</dbReference>
<dbReference type="AlphaFoldDB" id="A0A371CMV4"/>
<evidence type="ECO:0000256" key="5">
    <source>
        <dbReference type="PIRSR" id="PIRSR000097-2"/>
    </source>
</evidence>
<feature type="domain" description="NADP-dependent oxidoreductase" evidence="8">
    <location>
        <begin position="22"/>
        <end position="196"/>
    </location>
</feature>
<feature type="site" description="Lowers pKa of active site Tyr" evidence="6">
    <location>
        <position position="81"/>
    </location>
</feature>
<feature type="active site" description="Proton donor" evidence="4">
    <location>
        <position position="56"/>
    </location>
</feature>
<accession>A0A371CMV4</accession>
<evidence type="ECO:0000256" key="3">
    <source>
        <dbReference type="ARBA" id="ARBA00023002"/>
    </source>
</evidence>